<keyword evidence="1" id="KW-0812">Transmembrane</keyword>
<organism evidence="2">
    <name type="scientific">Cacopsylla melanoneura</name>
    <dbReference type="NCBI Taxonomy" id="428564"/>
    <lineage>
        <taxon>Eukaryota</taxon>
        <taxon>Metazoa</taxon>
        <taxon>Ecdysozoa</taxon>
        <taxon>Arthropoda</taxon>
        <taxon>Hexapoda</taxon>
        <taxon>Insecta</taxon>
        <taxon>Pterygota</taxon>
        <taxon>Neoptera</taxon>
        <taxon>Paraneoptera</taxon>
        <taxon>Hemiptera</taxon>
        <taxon>Sternorrhyncha</taxon>
        <taxon>Psylloidea</taxon>
        <taxon>Psyllidae</taxon>
        <taxon>Psyllinae</taxon>
        <taxon>Cacopsylla</taxon>
    </lineage>
</organism>
<protein>
    <submittedName>
        <fullName evidence="2">Uncharacterized protein</fullName>
    </submittedName>
</protein>
<dbReference type="EMBL" id="HBUF01019207">
    <property type="protein sequence ID" value="CAG6610683.1"/>
    <property type="molecule type" value="Transcribed_RNA"/>
</dbReference>
<proteinExistence type="predicted"/>
<keyword evidence="1" id="KW-1133">Transmembrane helix</keyword>
<reference evidence="2" key="1">
    <citation type="submission" date="2021-05" db="EMBL/GenBank/DDBJ databases">
        <authorList>
            <person name="Alioto T."/>
            <person name="Alioto T."/>
            <person name="Gomez Garrido J."/>
        </authorList>
    </citation>
    <scope>NUCLEOTIDE SEQUENCE</scope>
</reference>
<name>A0A8D8PRH5_9HEMI</name>
<dbReference type="EMBL" id="HBUF01019205">
    <property type="protein sequence ID" value="CAG6610675.1"/>
    <property type="molecule type" value="Transcribed_RNA"/>
</dbReference>
<accession>A0A8D8PRH5</accession>
<feature type="transmembrane region" description="Helical" evidence="1">
    <location>
        <begin position="74"/>
        <end position="94"/>
    </location>
</feature>
<feature type="transmembrane region" description="Helical" evidence="1">
    <location>
        <begin position="7"/>
        <end position="25"/>
    </location>
</feature>
<dbReference type="AlphaFoldDB" id="A0A8D8PRH5"/>
<sequence length="110" mass="12945">MLVKSLLRVRIVMSFTAMIIIVARLGTKIRLLLLLCLPEQRWERIIPQCWEQIVPLERIRLRRVLYRQLGRLRVWSILFSTGTGTVLLVSLTPIRPRTIRSNRVVTMILI</sequence>
<dbReference type="EMBL" id="HBUF01019204">
    <property type="protein sequence ID" value="CAG6610670.1"/>
    <property type="molecule type" value="Transcribed_RNA"/>
</dbReference>
<evidence type="ECO:0000313" key="2">
    <source>
        <dbReference type="EMBL" id="CAG6610688.1"/>
    </source>
</evidence>
<keyword evidence="1" id="KW-0472">Membrane</keyword>
<evidence type="ECO:0000256" key="1">
    <source>
        <dbReference type="SAM" id="Phobius"/>
    </source>
</evidence>
<dbReference type="EMBL" id="HBUF01019208">
    <property type="protein sequence ID" value="CAG6610688.1"/>
    <property type="molecule type" value="Transcribed_RNA"/>
</dbReference>